<evidence type="ECO:0000259" key="1">
    <source>
        <dbReference type="PROSITE" id="PS51910"/>
    </source>
</evidence>
<dbReference type="SUPFAM" id="SSF55383">
    <property type="entry name" value="Copper amine oxidase, domain N"/>
    <property type="match status" value="1"/>
</dbReference>
<organism evidence="2 3">
    <name type="scientific">Thermoclostridium stercorarium subsp. thermolacticum DSM 2910</name>
    <dbReference type="NCBI Taxonomy" id="1121336"/>
    <lineage>
        <taxon>Bacteria</taxon>
        <taxon>Bacillati</taxon>
        <taxon>Bacillota</taxon>
        <taxon>Clostridia</taxon>
        <taxon>Eubacteriales</taxon>
        <taxon>Oscillospiraceae</taxon>
        <taxon>Thermoclostridium</taxon>
    </lineage>
</organism>
<feature type="domain" description="GH18" evidence="1">
    <location>
        <begin position="250"/>
        <end position="569"/>
    </location>
</feature>
<reference evidence="2 3" key="1">
    <citation type="submission" date="2016-02" db="EMBL/GenBank/DDBJ databases">
        <title>Comparison of Clostridium stercorarium subspecies using comparative genomics and transcriptomics.</title>
        <authorList>
            <person name="Schellenberg J."/>
            <person name="Thallinger G."/>
            <person name="Levin D.B."/>
            <person name="Zhang X."/>
            <person name="Alvare G."/>
            <person name="Fristensky B."/>
            <person name="Sparling R."/>
        </authorList>
    </citation>
    <scope>NUCLEOTIDE SEQUENCE [LARGE SCALE GENOMIC DNA]</scope>
    <source>
        <strain evidence="2 3">DSM 2910</strain>
    </source>
</reference>
<dbReference type="Gene3D" id="3.20.20.80">
    <property type="entry name" value="Glycosidases"/>
    <property type="match status" value="1"/>
</dbReference>
<dbReference type="Gene3D" id="3.10.50.10">
    <property type="match status" value="1"/>
</dbReference>
<dbReference type="PROSITE" id="PS51910">
    <property type="entry name" value="GH18_2"/>
    <property type="match status" value="1"/>
</dbReference>
<accession>A0A1B1YFZ5</accession>
<dbReference type="PANTHER" id="PTHR46066:SF2">
    <property type="entry name" value="CHITINASE DOMAIN-CONTAINING PROTEIN 1"/>
    <property type="match status" value="1"/>
</dbReference>
<evidence type="ECO:0000313" key="2">
    <source>
        <dbReference type="EMBL" id="ANW99679.1"/>
    </source>
</evidence>
<gene>
    <name evidence="2" type="ORF">CSTERTH_11850</name>
</gene>
<dbReference type="SMART" id="SM00636">
    <property type="entry name" value="Glyco_18"/>
    <property type="match status" value="1"/>
</dbReference>
<dbReference type="InterPro" id="IPR036582">
    <property type="entry name" value="Mao_N_sf"/>
</dbReference>
<proteinExistence type="predicted"/>
<dbReference type="OrthoDB" id="9775889at2"/>
<dbReference type="SUPFAM" id="SSF51445">
    <property type="entry name" value="(Trans)glycosidases"/>
    <property type="match status" value="1"/>
</dbReference>
<dbReference type="GO" id="GO:0005975">
    <property type="term" value="P:carbohydrate metabolic process"/>
    <property type="evidence" value="ECO:0007669"/>
    <property type="project" value="InterPro"/>
</dbReference>
<dbReference type="PANTHER" id="PTHR46066">
    <property type="entry name" value="CHITINASE DOMAIN-CONTAINING PROTEIN 1 FAMILY MEMBER"/>
    <property type="match status" value="1"/>
</dbReference>
<dbReference type="Pfam" id="PF00704">
    <property type="entry name" value="Glyco_hydro_18"/>
    <property type="match status" value="1"/>
</dbReference>
<dbReference type="AlphaFoldDB" id="A0A1B1YFZ5"/>
<evidence type="ECO:0000313" key="3">
    <source>
        <dbReference type="Proteomes" id="UP000092971"/>
    </source>
</evidence>
<dbReference type="GO" id="GO:0016787">
    <property type="term" value="F:hydrolase activity"/>
    <property type="evidence" value="ECO:0007669"/>
    <property type="project" value="UniProtKB-KW"/>
</dbReference>
<dbReference type="InterPro" id="IPR001223">
    <property type="entry name" value="Glyco_hydro18_cat"/>
</dbReference>
<dbReference type="InterPro" id="IPR011583">
    <property type="entry name" value="Chitinase_II/V-like_cat"/>
</dbReference>
<dbReference type="Pfam" id="PF07833">
    <property type="entry name" value="Cu_amine_oxidN1"/>
    <property type="match status" value="1"/>
</dbReference>
<dbReference type="InterPro" id="IPR017853">
    <property type="entry name" value="GH"/>
</dbReference>
<dbReference type="Gene3D" id="3.30.457.10">
    <property type="entry name" value="Copper amine oxidase-like, N-terminal domain"/>
    <property type="match status" value="1"/>
</dbReference>
<dbReference type="EMBL" id="CP014672">
    <property type="protein sequence ID" value="ANW99679.1"/>
    <property type="molecule type" value="Genomic_DNA"/>
</dbReference>
<dbReference type="InterPro" id="IPR029070">
    <property type="entry name" value="Chitinase_insertion_sf"/>
</dbReference>
<protein>
    <submittedName>
        <fullName evidence="2">Glycoside hydrolase</fullName>
    </submittedName>
</protein>
<dbReference type="InterPro" id="IPR012854">
    <property type="entry name" value="Cu_amine_oxidase-like_N"/>
</dbReference>
<name>A0A1B1YFZ5_THEST</name>
<dbReference type="Proteomes" id="UP000092971">
    <property type="component" value="Chromosome"/>
</dbReference>
<dbReference type="RefSeq" id="WP_065821414.1">
    <property type="nucleotide sequence ID" value="NZ_CP014672.1"/>
</dbReference>
<dbReference type="GO" id="GO:0008061">
    <property type="term" value="F:chitin binding"/>
    <property type="evidence" value="ECO:0007669"/>
    <property type="project" value="InterPro"/>
</dbReference>
<sequence>MKKDIFIFIVILIVVTGLAAGAATFYNKYFKPNEVFVSCYDTADTVLVIEGDVISENNPPVVRDGQILLPFDTIKKYIDPYIWWDEALQKVTVTTSDKVIKMETDKLDAYINNEPIELKFPATQIDGVVYLPIEFLASFYKINVRYSSSSNVVIIDRQDVIHRIGYPVSTGAVVRKGRNVRYPIIKKFEGMNLNSEDSKIYIFEEYDKWYKVRTAEGYIGYIRKEDIVIKSYEIGIMPEKIRERPKLPEGKISLVWDQMYSPTKAYLERKREEGIDVMSPTWFQVANRDGELINRADPQYVEWAHRNGYQVWALVANDFSNIDDTSEILNNGLKREYVIKQILAFAALYELDGINIDFENIYKSDKDAFTQFVRELTPLLREQGLVVSVDVTVPGGSDTWSLCYDRKALAETVDYVCLMTYDQTWAGSRVAGSTAQIGWVEENVKKTLKEVPAEKLLLGIPLYTRLWEETADENGKITAKTGKALSINAAELLIRENNAVPVWDSESGQYVVTFEKDNKTYKMWLENEYSVNLKSSLVHKYNLAGTATWSHNFANDSVWAVYDRNLKKTSHYEEWKSNFGSLAETGKVELSAAQ</sequence>
<dbReference type="Gene3D" id="2.30.30.40">
    <property type="entry name" value="SH3 Domains"/>
    <property type="match status" value="1"/>
</dbReference>
<keyword evidence="2" id="KW-0378">Hydrolase</keyword>